<evidence type="ECO:0000256" key="5">
    <source>
        <dbReference type="ARBA" id="ARBA00022679"/>
    </source>
</evidence>
<evidence type="ECO:0000259" key="13">
    <source>
        <dbReference type="Pfam" id="PF02767"/>
    </source>
</evidence>
<comment type="subcellular location">
    <subcellularLocation>
        <location evidence="1">Cytoplasm</location>
    </subcellularLocation>
</comment>
<dbReference type="InterPro" id="IPR001001">
    <property type="entry name" value="DNA_polIII_beta"/>
</dbReference>
<dbReference type="PANTHER" id="PTHR30478">
    <property type="entry name" value="DNA POLYMERASE III SUBUNIT BETA"/>
    <property type="match status" value="1"/>
</dbReference>
<dbReference type="Proteomes" id="UP000249282">
    <property type="component" value="Unassembled WGS sequence"/>
</dbReference>
<evidence type="ECO:0000256" key="8">
    <source>
        <dbReference type="ARBA" id="ARBA00022932"/>
    </source>
</evidence>
<gene>
    <name evidence="15" type="ORF">DI542_13320</name>
</gene>
<dbReference type="InterPro" id="IPR022637">
    <property type="entry name" value="DNA_polIII_beta_cen"/>
</dbReference>
<dbReference type="Pfam" id="PF00712">
    <property type="entry name" value="DNA_pol3_beta"/>
    <property type="match status" value="1"/>
</dbReference>
<name>A0A2W5RD27_ACIJO</name>
<keyword evidence="9" id="KW-0238">DNA-binding</keyword>
<dbReference type="CDD" id="cd00140">
    <property type="entry name" value="beta_clamp"/>
    <property type="match status" value="1"/>
</dbReference>
<dbReference type="InterPro" id="IPR022634">
    <property type="entry name" value="DNA_polIII_beta_N"/>
</dbReference>
<dbReference type="GO" id="GO:0005737">
    <property type="term" value="C:cytoplasm"/>
    <property type="evidence" value="ECO:0007669"/>
    <property type="project" value="UniProtKB-SubCell"/>
</dbReference>
<keyword evidence="6" id="KW-0548">Nucleotidyltransferase</keyword>
<evidence type="ECO:0000313" key="15">
    <source>
        <dbReference type="EMBL" id="PZQ86719.1"/>
    </source>
</evidence>
<dbReference type="GO" id="GO:0003887">
    <property type="term" value="F:DNA-directed DNA polymerase activity"/>
    <property type="evidence" value="ECO:0007669"/>
    <property type="project" value="UniProtKB-KW"/>
</dbReference>
<dbReference type="Pfam" id="PF02767">
    <property type="entry name" value="DNA_pol3_beta_2"/>
    <property type="match status" value="1"/>
</dbReference>
<feature type="domain" description="DNA polymerase III beta sliding clamp N-terminal" evidence="12">
    <location>
        <begin position="83"/>
        <end position="180"/>
    </location>
</feature>
<dbReference type="PANTHER" id="PTHR30478:SF0">
    <property type="entry name" value="BETA SLIDING CLAMP"/>
    <property type="match status" value="1"/>
</dbReference>
<evidence type="ECO:0000259" key="14">
    <source>
        <dbReference type="Pfam" id="PF02768"/>
    </source>
</evidence>
<feature type="non-terminal residue" evidence="15">
    <location>
        <position position="1"/>
    </location>
</feature>
<dbReference type="GO" id="GO:0009360">
    <property type="term" value="C:DNA polymerase III complex"/>
    <property type="evidence" value="ECO:0007669"/>
    <property type="project" value="InterPro"/>
</dbReference>
<feature type="domain" description="DNA polymerase III beta sliding clamp C-terminal" evidence="14">
    <location>
        <begin position="325"/>
        <end position="434"/>
    </location>
</feature>
<keyword evidence="4" id="KW-0963">Cytoplasm</keyword>
<dbReference type="SUPFAM" id="SSF55979">
    <property type="entry name" value="DNA clamp"/>
    <property type="match status" value="3"/>
</dbReference>
<comment type="caution">
    <text evidence="15">The sequence shown here is derived from an EMBL/GenBank/DDBJ whole genome shotgun (WGS) entry which is preliminary data.</text>
</comment>
<dbReference type="Gene3D" id="3.10.150.10">
    <property type="entry name" value="DNA Polymerase III, subunit A, domain 2"/>
    <property type="match status" value="1"/>
</dbReference>
<proteinExistence type="inferred from homology"/>
<evidence type="ECO:0000256" key="2">
    <source>
        <dbReference type="ARBA" id="ARBA00010752"/>
    </source>
</evidence>
<dbReference type="Gene3D" id="3.70.10.10">
    <property type="match status" value="1"/>
</dbReference>
<dbReference type="GO" id="GO:0003677">
    <property type="term" value="F:DNA binding"/>
    <property type="evidence" value="ECO:0007669"/>
    <property type="project" value="UniProtKB-KW"/>
</dbReference>
<protein>
    <recommendedName>
        <fullName evidence="3">Beta sliding clamp</fullName>
    </recommendedName>
    <alternativeName>
        <fullName evidence="11">Beta-clamp processivity factor</fullName>
    </alternativeName>
    <alternativeName>
        <fullName evidence="10">DNA polymerase III beta sliding clamp subunit</fullName>
    </alternativeName>
</protein>
<accession>A0A2W5RD27</accession>
<dbReference type="GO" id="GO:0006271">
    <property type="term" value="P:DNA strand elongation involved in DNA replication"/>
    <property type="evidence" value="ECO:0007669"/>
    <property type="project" value="TreeGrafter"/>
</dbReference>
<evidence type="ECO:0000256" key="9">
    <source>
        <dbReference type="ARBA" id="ARBA00023125"/>
    </source>
</evidence>
<evidence type="ECO:0000259" key="12">
    <source>
        <dbReference type="Pfam" id="PF00712"/>
    </source>
</evidence>
<evidence type="ECO:0000256" key="11">
    <source>
        <dbReference type="ARBA" id="ARBA00033276"/>
    </source>
</evidence>
<evidence type="ECO:0000256" key="6">
    <source>
        <dbReference type="ARBA" id="ARBA00022695"/>
    </source>
</evidence>
<organism evidence="15 16">
    <name type="scientific">Acinetobacter johnsonii</name>
    <dbReference type="NCBI Taxonomy" id="40214"/>
    <lineage>
        <taxon>Bacteria</taxon>
        <taxon>Pseudomonadati</taxon>
        <taxon>Pseudomonadota</taxon>
        <taxon>Gammaproteobacteria</taxon>
        <taxon>Moraxellales</taxon>
        <taxon>Moraxellaceae</taxon>
        <taxon>Acinetobacter</taxon>
    </lineage>
</organism>
<dbReference type="InterPro" id="IPR046938">
    <property type="entry name" value="DNA_clamp_sf"/>
</dbReference>
<reference evidence="15 16" key="1">
    <citation type="submission" date="2017-11" db="EMBL/GenBank/DDBJ databases">
        <title>Infants hospitalized years apart are colonized by the same room-sourced microbial strains.</title>
        <authorList>
            <person name="Brooks B."/>
            <person name="Olm M.R."/>
            <person name="Firek B.A."/>
            <person name="Baker R."/>
            <person name="Thomas B.C."/>
            <person name="Morowitz M.J."/>
            <person name="Banfield J.F."/>
        </authorList>
    </citation>
    <scope>NUCLEOTIDE SEQUENCE [LARGE SCALE GENOMIC DNA]</scope>
    <source>
        <strain evidence="15">S2_003_000_R3_20</strain>
    </source>
</reference>
<dbReference type="InterPro" id="IPR022635">
    <property type="entry name" value="DNA_polIII_beta_C"/>
</dbReference>
<dbReference type="Pfam" id="PF02768">
    <property type="entry name" value="DNA_pol3_beta_3"/>
    <property type="match status" value="1"/>
</dbReference>
<evidence type="ECO:0000256" key="10">
    <source>
        <dbReference type="ARBA" id="ARBA00030988"/>
    </source>
</evidence>
<dbReference type="SMART" id="SM00480">
    <property type="entry name" value="POL3Bc"/>
    <property type="match status" value="1"/>
</dbReference>
<keyword evidence="7" id="KW-0235">DNA replication</keyword>
<dbReference type="AlphaFoldDB" id="A0A2W5RD27"/>
<evidence type="ECO:0000256" key="1">
    <source>
        <dbReference type="ARBA" id="ARBA00004496"/>
    </source>
</evidence>
<feature type="domain" description="DNA polymerase III beta sliding clamp central" evidence="13">
    <location>
        <begin position="194"/>
        <end position="309"/>
    </location>
</feature>
<dbReference type="EMBL" id="QFQJ01000081">
    <property type="protein sequence ID" value="PZQ86719.1"/>
    <property type="molecule type" value="Genomic_DNA"/>
</dbReference>
<evidence type="ECO:0000256" key="7">
    <source>
        <dbReference type="ARBA" id="ARBA00022705"/>
    </source>
</evidence>
<comment type="similarity">
    <text evidence="2">Belongs to the beta sliding clamp family.</text>
</comment>
<evidence type="ECO:0000313" key="16">
    <source>
        <dbReference type="Proteomes" id="UP000249282"/>
    </source>
</evidence>
<evidence type="ECO:0000256" key="3">
    <source>
        <dbReference type="ARBA" id="ARBA00021035"/>
    </source>
</evidence>
<keyword evidence="5" id="KW-0808">Transferase</keyword>
<dbReference type="GO" id="GO:0008408">
    <property type="term" value="F:3'-5' exonuclease activity"/>
    <property type="evidence" value="ECO:0007669"/>
    <property type="project" value="InterPro"/>
</dbReference>
<keyword evidence="8" id="KW-0239">DNA-directed DNA polymerase</keyword>
<sequence length="440" mass="48159">LGNVSDSGSLSRYSKSTVRRHRRVSHFEVEFATYLMGTCIIKLRRKLTPRTKETTVMMEFTFKSSSSFTDAITFVAAHAKGSIAPIHKYLLLQIAESGVLSVQATNGGFFATRMTRMDSFNGTGSICVDAAKFNAIVHSMPVDAIATVKFCSDGNKLSGVVQAGRSRFQLVCLSADEFPQPEICNNTSRFSIQSSDLIPTLTRLNRMVPANDCRHTLNSICVELDETRAVVVASDGMRLAKGEIPISSISGDVRGRQLLIPKQQVQQIISMTKLGCELVVLFDTSRLAIICPVYGWRLQFSLLEGKYPNWQRVIPSPSGHGWADLGVDREYFISCLERAKILADGRKQTVRFQVQAGEITISSKNEGSDEGATEIVPCKMPSGLDRVSAIFNVGYLVDALRGLSGAIVNLTIDTSEQNSAVLMRSETDITALQVLAQVKA</sequence>
<evidence type="ECO:0000256" key="4">
    <source>
        <dbReference type="ARBA" id="ARBA00022490"/>
    </source>
</evidence>